<evidence type="ECO:0000313" key="2">
    <source>
        <dbReference type="Proteomes" id="UP000003751"/>
    </source>
</evidence>
<dbReference type="OrthoDB" id="174098at2157"/>
<gene>
    <name evidence="1" type="ORF">ZOD2009_00325</name>
</gene>
<sequence>MLSLPWLQGASMAYQSGGIMNAERLSSELSLDDVLDVLANRYRRRLLLTLIDQNDQDDDTQGPGDVTIEDEELNLPKIQMVHTHLPKLEDMGLIEWNRDSNEVKKGPKFEDIRPLLESMRDHDNLPDGWF</sequence>
<comment type="caution">
    <text evidence="1">The sequence shown here is derived from an EMBL/GenBank/DDBJ whole genome shotgun (WGS) entry which is preliminary data.</text>
</comment>
<dbReference type="eggNOG" id="arCOG03828">
    <property type="taxonomic scope" value="Archaea"/>
</dbReference>
<evidence type="ECO:0008006" key="3">
    <source>
        <dbReference type="Google" id="ProtNLM"/>
    </source>
</evidence>
<evidence type="ECO:0000313" key="1">
    <source>
        <dbReference type="EMBL" id="EFW94231.1"/>
    </source>
</evidence>
<dbReference type="Gene3D" id="1.10.10.10">
    <property type="entry name" value="Winged helix-like DNA-binding domain superfamily/Winged helix DNA-binding domain"/>
    <property type="match status" value="1"/>
</dbReference>
<protein>
    <recommendedName>
        <fullName evidence="3">ArsR family transcriptional regulator</fullName>
    </recommendedName>
</protein>
<reference evidence="1 2" key="1">
    <citation type="journal article" date="2014" name="ISME J.">
        <title>Trehalose/2-sulfotrehalose biosynthesis and glycine-betaine uptake are widely spread mechanisms for osmoadaptation in the Halobacteriales.</title>
        <authorList>
            <person name="Youssef N.H."/>
            <person name="Savage-Ashlock K.N."/>
            <person name="McCully A.L."/>
            <person name="Luedtke B."/>
            <person name="Shaw E.I."/>
            <person name="Hoff W.D."/>
            <person name="Elshahed M.S."/>
        </authorList>
    </citation>
    <scope>NUCLEOTIDE SEQUENCE [LARGE SCALE GENOMIC DNA]</scope>
    <source>
        <strain evidence="1 2">DX253</strain>
    </source>
</reference>
<organism evidence="1 2">
    <name type="scientific">Haladaptatus paucihalophilus DX253</name>
    <dbReference type="NCBI Taxonomy" id="797209"/>
    <lineage>
        <taxon>Archaea</taxon>
        <taxon>Methanobacteriati</taxon>
        <taxon>Methanobacteriota</taxon>
        <taxon>Stenosarchaea group</taxon>
        <taxon>Halobacteria</taxon>
        <taxon>Halobacteriales</taxon>
        <taxon>Haladaptataceae</taxon>
        <taxon>Haladaptatus</taxon>
    </lineage>
</organism>
<dbReference type="AlphaFoldDB" id="E7QMP7"/>
<dbReference type="SUPFAM" id="SSF46785">
    <property type="entry name" value="Winged helix' DNA-binding domain"/>
    <property type="match status" value="1"/>
</dbReference>
<dbReference type="PATRIC" id="fig|797209.4.peg.48"/>
<dbReference type="EMBL" id="AEMG01000001">
    <property type="protein sequence ID" value="EFW94231.1"/>
    <property type="molecule type" value="Genomic_DNA"/>
</dbReference>
<dbReference type="InterPro" id="IPR036388">
    <property type="entry name" value="WH-like_DNA-bd_sf"/>
</dbReference>
<dbReference type="Proteomes" id="UP000003751">
    <property type="component" value="Unassembled WGS sequence"/>
</dbReference>
<accession>E7QMP7</accession>
<dbReference type="InterPro" id="IPR036390">
    <property type="entry name" value="WH_DNA-bd_sf"/>
</dbReference>
<proteinExistence type="predicted"/>
<name>E7QMP7_HALPU</name>